<dbReference type="EMBL" id="FNIX01000002">
    <property type="protein sequence ID" value="SDO49291.1"/>
    <property type="molecule type" value="Genomic_DNA"/>
</dbReference>
<reference evidence="3" key="1">
    <citation type="submission" date="2016-10" db="EMBL/GenBank/DDBJ databases">
        <authorList>
            <person name="Varghese N."/>
            <person name="Submissions S."/>
        </authorList>
    </citation>
    <scope>NUCLEOTIDE SEQUENCE [LARGE SCALE GENOMIC DNA]</scope>
    <source>
        <strain evidence="3">CGMCC 4.6609</strain>
    </source>
</reference>
<organism evidence="2 3">
    <name type="scientific">Lentzea jiangxiensis</name>
    <dbReference type="NCBI Taxonomy" id="641025"/>
    <lineage>
        <taxon>Bacteria</taxon>
        <taxon>Bacillati</taxon>
        <taxon>Actinomycetota</taxon>
        <taxon>Actinomycetes</taxon>
        <taxon>Pseudonocardiales</taxon>
        <taxon>Pseudonocardiaceae</taxon>
        <taxon>Lentzea</taxon>
    </lineage>
</organism>
<evidence type="ECO:0000259" key="1">
    <source>
        <dbReference type="Pfam" id="PF01476"/>
    </source>
</evidence>
<gene>
    <name evidence="2" type="ORF">SAMN05421507_102705</name>
</gene>
<sequence>MSSPLANLHLLFDVMEAGNTASTGAAFEAFRKRLAGSPGTRVLVDDGGGPEYQASSANVVRRLCTPPSGTVPGYGYTGAVEVYLLTADGGYPARLAAMLLLLPELVPVTGSPGTYRFGGDQGATVTFPELRRGATPPAQSVPLGFTGGAVEDMDYAKALNVEHFLRLQPYRSPAPHTIENADGSTVDLEKVALLGGAGFPQRAYRLSPPAPAWGAEQGQQSAIVEYLTGDALLDQADLCAVRGIRYPGECEIGTAGEVLAVTLAGYLARGLRPDTKPLVVVNLDAYEGDDQEFPQNTFAFVQDVLACRAHFPDDRSPVRRKASEQAFALLHSASRLQVLDYLPAREDNLARVQEAVNGWLLKAADKDPRRLLYVQLGRTAAPVAPILCDHVLTRSTLPPVFADQGSANLMMTTGKAYFLVDHVPLRRAGDANPGYPSGILSPNGTSAVAGRVQRVANWFNLQPKDWPLRGDSPTTAVPAFISTYLDQVRAKWGPYYDYFTGVRDFYGKPENDKLNMAVAYLDSTLPTQPPDTLAGLHQKFSAAAASGPVDFAAQLNPAGGIGKFTARLQSAFQGRLTIAGATVTRQPATGKITEVLVTGEGTLGPLGSPVTARFTQTGDGVVLDFRFATPLDWRPDGLPWIGFAAPFIGFLVADAGAGVAGLLGGRLRCGGVELDFSAPVPPTLRGAVFTADHVTGVSIDAFYQLVGGVSLVSVLPKPLDVVAALAVEHAEFGLTADGDPTSFAVDYFAFRLGWHDPVGWELLPRVLLKDLTIGLTVRDPGQARTVRGTITGRFAIGTGVVEVSVAAPELAYRGALVDGRIELTDLLALFLPGVTLAPPSPPAITQFSLDGTKATGDFTLSCALGFAWPIPSRDLPIIRLDGIGLLVDRATGVTTGTLTGSATLLPDDPDNALELTLEAAYLGAEKGWRFAGKTGGELSLTKLMRRYLDGFAPPDDYGITALALRAEPTTGSYEISGRTAQPWRVPFLDSLTIEAAMRLAYAKNAYSGELKATVHWCGMDLVLECRFGEQYVYLLDWGVLHAEVKQNEKKEWVATGSLRTVTLGKLVEDFISYATGSRYGLAAPWNLLESITLAKVNVTFNFTTKAVGFVVDVGPVNLGFCTIKSISVGYDADKGKVLIGLTGSFAWQQGDTLNWDATQPQQTPAPPGGGNQLLDLRLAALGQHVRVAGDLSTVRKVIEELRKLGPGDAPIAGPRGGVSFDPDCGWLVATNFGLIRIEETGGYTVELSAVFNDPVLYGLRVALTGPAAKVLAGLAFEVLYRRISDTVGVYQTELVLPEAMRTIELGAFSVTMPALGLAIYTNGDFQVDFGFPWNNDFSRSFAVSAIVPPGIPVLGAAGFYFGKLSSETSSKVPAATNGRFDPVIVFGLGVQVGVGKKVQYGPLKAGIAITVFGVVQGVLAKWHPNSRAGGDGAAGQLQEGYFFSLDGTFGIIGELYGAVDFAVIKASVDIKIKAYAQITYIAYHDIPVSVVAAVDARASLELDFGLFSITLHFSFSLTVKETFVIKNSGTAPWRVSSPLADAHRRRLRDAGRRALPAVSAVTELHWGNLAAAAEPQGLTCYLVPSVTVSADGARTAAEQAVCAVVLLAVESADPAVPRGPETEDSGFDLLARQVLRWVAAASLPVSGAPYSVAAVDAAVFSDDDLAAVTAVLADRATATPVPVDAICAFLAAQFRLDVSVPSGAGRVDAAPLPMPPPLALRMPAYGGAPALDYTFADFNTTSAGYLASLREYFADLSVQVGAEVGADLGGGDGESVGSFAFADYFRLIAQQACEAARDALRSYRYPLRAGESIGDVVAWATGAGATDFTAADLVEGNRDHPFSAGQAIPVRGAVVQAGATDTFTTLARATGDLVTARGLALANHDERDVLRPAAVLTGPDGQPYVVEPDDTLDKVAAHFGVDLPTLLDRAPGLLTQAGLLVVPSVLLLPDLVYPTTAGDTPAGVAARFGLPVAALANPALDAVRFDPATPLDLPHLGRLTLGALLDDITATNGLSRIGGMAGRYALHGLRLPTRGVTPAPAEPDLGLYALTGQQIPLPALEKDKPLTLSLVRPAGLTWVDFGGGDQLTVSIAHGAPDSLWPTITALQEFLASPDYRFAPPGATVGVEPSYADQPTTYPTTGVTPWLSAGPVVLPHGAPPAGTREPRLWSLPGTLTGLADPLRYAPPRMRPVLGRYDEARGTLVESPIDCYGWATLVGFTVKRLPDVPACELLTVGEADIVLLERALAALDGSSAPVAGLTVVFPADAVAGAPAGLRSGAADAVTFGLLQANLTTTTAPPTLADAERAGNLTSPYDFLRLLWEGGITRSGGYYLYYEDDGHGLPDYLFNDKGEAALSVLVVWDTQSADRYVNTLATVAPFDTSSATVYAQSVPAVVDVSLVDGDNPSLDALAHRYYTRTTTIAEANLTAPLARGTTLRSARGDYLVTAADPGGDPARIAAHFGTTTADLERANPQITSWGPLPVGTALLLPALTLAVGTGAVGTDLAAIAGRYGTTVAALAADNATVAPLFAAGQKLRVPTGPTSRVPTTAPGCLGLAATRTPPAPPPPPADPGFARLYLQRQFSLLGYRLTGNAWFEATGLGLPISHDTPVPGATLADRARTPAALPEGEPWRFHRVVPVAANTTPPANTTLSANASPYAGVGGLAQPELFWVDPFGNRVVGELGDPAPARRTPMPVAYTDPLVGLSQWPGVAAAYRVLDTGSGPTLRFTASLDASAYSPPAAGPDDGAWREKARQAVPVYQRVGDQLAASPPPAVALVTALLPEVDLGFDADRRAALVAWLVATHGVLPFLVARAAGDRSAVPPAPLVVDFAFTADQVAPAQAVELSVVLRLARPAALVDPRFAGTSVGADDTVVAPAQAGDGTHSLVGFATAFEACLPGRKLASGVDRQEVGAGGGTARLWVLRVGDEGSGGFGFDVPAHVAPLVYAARPLYTSLQSRVDVPYYEYRTATGIDFGRPSGVRSFTGVDTDVWLRRLLAAVDAAFAPDLLVATALVTRLATTPLAWDERLREVKESLADALSRLVVPVFQDEAPDAGQLAAAQEEFRQQLLIALSNNYAITAVMQVMASVHADLGEAAHPPQLYGTFLPGQGSDPDMAVSAAKITLVDGVTPLTFTVTASGTGAGGAVRKNAVLDVTFRGASVEHRIGPLPGITDYLASSWLAFVLPPSTVDDRWPLDGKLPTCEVPLPLRAFPGPPTMVDQRAGKPPSARFAWADVLRWDYLVTYAEQFHYPQDDLHLTAAFNVAVSGSGALAGTADPVPDLAEFALVYPQVRTDLLDLVATVTESSDIERIDRAAVVLEAFVRLCERAAASLTAFTAGGAGAAPEASTRGQLPWQTVVTESSVIKDATEVLVVAARDAVPTGIDDPPVIDVPGYHAVPDTPPPGYRYAWTYRDADGTLLPAAKGQAIPDRVVTLAGLDIMAAQNATTTMWTERNRHLVAGRTTADAFVYRTAPAAFPTPLRPTVTVADPLDMAAIGGTGPVPRTLRGQWENLLATLFATAPEGPQLVQVSATYAIALNPALPAAATPATPVLFLPPLACDPATTDLPAVVSAGVLAWFDATHPTPGGPLRFTFTVLTSSPGRDVPPSPLLVLDRLELAWRDWTDHPQH</sequence>
<name>A0A1H0K0V8_9PSEU</name>
<keyword evidence="3" id="KW-1185">Reference proteome</keyword>
<dbReference type="RefSeq" id="WP_090096645.1">
    <property type="nucleotide sequence ID" value="NZ_FNIX01000002.1"/>
</dbReference>
<proteinExistence type="predicted"/>
<dbReference type="STRING" id="641025.SAMN05421507_102705"/>
<evidence type="ECO:0000313" key="2">
    <source>
        <dbReference type="EMBL" id="SDO49291.1"/>
    </source>
</evidence>
<protein>
    <submittedName>
        <fullName evidence="2">LysM domain-containing protein</fullName>
    </submittedName>
</protein>
<dbReference type="Pfam" id="PF01476">
    <property type="entry name" value="LysM"/>
    <property type="match status" value="1"/>
</dbReference>
<accession>A0A1H0K0V8</accession>
<dbReference type="InterPro" id="IPR018392">
    <property type="entry name" value="LysM"/>
</dbReference>
<feature type="domain" description="LysM" evidence="1">
    <location>
        <begin position="2505"/>
        <end position="2539"/>
    </location>
</feature>
<dbReference type="Proteomes" id="UP000199691">
    <property type="component" value="Unassembled WGS sequence"/>
</dbReference>
<dbReference type="OrthoDB" id="535891at2"/>
<evidence type="ECO:0000313" key="3">
    <source>
        <dbReference type="Proteomes" id="UP000199691"/>
    </source>
</evidence>